<gene>
    <name evidence="1" type="ORF">MCOR_3774</name>
</gene>
<dbReference type="Proteomes" id="UP000507470">
    <property type="component" value="Unassembled WGS sequence"/>
</dbReference>
<dbReference type="AlphaFoldDB" id="A0A6J8A5Z3"/>
<keyword evidence="2" id="KW-1185">Reference proteome</keyword>
<evidence type="ECO:0000313" key="2">
    <source>
        <dbReference type="Proteomes" id="UP000507470"/>
    </source>
</evidence>
<dbReference type="EMBL" id="CACVKT020000687">
    <property type="protein sequence ID" value="CAC5361771.1"/>
    <property type="molecule type" value="Genomic_DNA"/>
</dbReference>
<dbReference type="InterPro" id="IPR042235">
    <property type="entry name" value="ZP-C_dom"/>
</dbReference>
<evidence type="ECO:0008006" key="3">
    <source>
        <dbReference type="Google" id="ProtNLM"/>
    </source>
</evidence>
<sequence>MVRHLGFHDHHSTGCDKNGKIESINGLPENELISIDNPYCHIDNNTCKWKNTLSRIHLMHVAHETNLDIAGGKNPKFYVLECKFGDFFGEAKVIFNEITQSSIPYNSEINTIIPPKSQISLKIKQNEQELSEVTIGDMLSLTFTGPGGYRIDPINCTAHPETPQNQKQLLLWSNDDCKSKDTAILEEQWTRKKNINNTIEITMYAFRFVQSKKVAIECFAHFCPQNDLTCTTKCQNSIVSNRKRRNVHQKYNTNHRYVESVSTTFTVVENLGANGSSGLPTNCILLAITLTFYLTLSGEE</sequence>
<proteinExistence type="predicted"/>
<protein>
    <recommendedName>
        <fullName evidence="3">ZP domain-containing protein</fullName>
    </recommendedName>
</protein>
<organism evidence="1 2">
    <name type="scientific">Mytilus coruscus</name>
    <name type="common">Sea mussel</name>
    <dbReference type="NCBI Taxonomy" id="42192"/>
    <lineage>
        <taxon>Eukaryota</taxon>
        <taxon>Metazoa</taxon>
        <taxon>Spiralia</taxon>
        <taxon>Lophotrochozoa</taxon>
        <taxon>Mollusca</taxon>
        <taxon>Bivalvia</taxon>
        <taxon>Autobranchia</taxon>
        <taxon>Pteriomorphia</taxon>
        <taxon>Mytilida</taxon>
        <taxon>Mytiloidea</taxon>
        <taxon>Mytilidae</taxon>
        <taxon>Mytilinae</taxon>
        <taxon>Mytilus</taxon>
    </lineage>
</organism>
<accession>A0A6J8A5Z3</accession>
<name>A0A6J8A5Z3_MYTCO</name>
<reference evidence="1 2" key="1">
    <citation type="submission" date="2020-06" db="EMBL/GenBank/DDBJ databases">
        <authorList>
            <person name="Li R."/>
            <person name="Bekaert M."/>
        </authorList>
    </citation>
    <scope>NUCLEOTIDE SEQUENCE [LARGE SCALE GENOMIC DNA]</scope>
    <source>
        <strain evidence="2">wild</strain>
    </source>
</reference>
<evidence type="ECO:0000313" key="1">
    <source>
        <dbReference type="EMBL" id="CAC5361771.1"/>
    </source>
</evidence>
<dbReference type="Gene3D" id="2.60.40.4100">
    <property type="entry name" value="Zona pellucida, ZP-C domain"/>
    <property type="match status" value="1"/>
</dbReference>